<evidence type="ECO:0000313" key="5">
    <source>
        <dbReference type="Proteomes" id="UP001596086"/>
    </source>
</evidence>
<gene>
    <name evidence="4" type="ORF">ACFPO9_10330</name>
</gene>
<feature type="signal peptide" evidence="2">
    <location>
        <begin position="1"/>
        <end position="21"/>
    </location>
</feature>
<feature type="region of interest" description="Disordered" evidence="1">
    <location>
        <begin position="80"/>
        <end position="99"/>
    </location>
</feature>
<dbReference type="Gene3D" id="3.90.226.10">
    <property type="entry name" value="2-enoyl-CoA Hydratase, Chain A, domain 1"/>
    <property type="match status" value="1"/>
</dbReference>
<protein>
    <submittedName>
        <fullName evidence="4">S41 family peptidase</fullName>
        <ecNumber evidence="4">3.4.-.-</ecNumber>
    </submittedName>
</protein>
<dbReference type="EMBL" id="JBHSMZ010000006">
    <property type="protein sequence ID" value="MFC5548913.1"/>
    <property type="molecule type" value="Genomic_DNA"/>
</dbReference>
<dbReference type="PANTHER" id="PTHR11261">
    <property type="entry name" value="INTERPHOTORECEPTOR RETINOID-BINDING PROTEIN"/>
    <property type="match status" value="1"/>
</dbReference>
<comment type="caution">
    <text evidence="4">The sequence shown here is derived from an EMBL/GenBank/DDBJ whole genome shotgun (WGS) entry which is preliminary data.</text>
</comment>
<dbReference type="PANTHER" id="PTHR11261:SF3">
    <property type="entry name" value="RETINOL-BINDING PROTEIN 3"/>
    <property type="match status" value="1"/>
</dbReference>
<keyword evidence="2" id="KW-0732">Signal</keyword>
<keyword evidence="4" id="KW-0378">Hydrolase</keyword>
<name>A0ABW0RVT9_9BURK</name>
<dbReference type="RefSeq" id="WP_379770250.1">
    <property type="nucleotide sequence ID" value="NZ_JBHSMZ010000006.1"/>
</dbReference>
<dbReference type="GO" id="GO:0016787">
    <property type="term" value="F:hydrolase activity"/>
    <property type="evidence" value="ECO:0007669"/>
    <property type="project" value="UniProtKB-KW"/>
</dbReference>
<feature type="region of interest" description="Disordered" evidence="1">
    <location>
        <begin position="49"/>
        <end position="69"/>
    </location>
</feature>
<dbReference type="InterPro" id="IPR029045">
    <property type="entry name" value="ClpP/crotonase-like_dom_sf"/>
</dbReference>
<proteinExistence type="predicted"/>
<evidence type="ECO:0000256" key="1">
    <source>
        <dbReference type="SAM" id="MobiDB-lite"/>
    </source>
</evidence>
<dbReference type="Pfam" id="PF03572">
    <property type="entry name" value="Peptidase_S41"/>
    <property type="match status" value="1"/>
</dbReference>
<organism evidence="4 5">
    <name type="scientific">Massilia aerilata</name>
    <dbReference type="NCBI Taxonomy" id="453817"/>
    <lineage>
        <taxon>Bacteria</taxon>
        <taxon>Pseudomonadati</taxon>
        <taxon>Pseudomonadota</taxon>
        <taxon>Betaproteobacteria</taxon>
        <taxon>Burkholderiales</taxon>
        <taxon>Oxalobacteraceae</taxon>
        <taxon>Telluria group</taxon>
        <taxon>Massilia</taxon>
    </lineage>
</organism>
<dbReference type="SUPFAM" id="SSF52096">
    <property type="entry name" value="ClpP/crotonase"/>
    <property type="match status" value="1"/>
</dbReference>
<dbReference type="CDD" id="cd07563">
    <property type="entry name" value="Peptidase_S41_IRBP"/>
    <property type="match status" value="1"/>
</dbReference>
<keyword evidence="5" id="KW-1185">Reference proteome</keyword>
<evidence type="ECO:0000256" key="2">
    <source>
        <dbReference type="SAM" id="SignalP"/>
    </source>
</evidence>
<feature type="domain" description="Tail specific protease" evidence="3">
    <location>
        <begin position="69"/>
        <end position="237"/>
    </location>
</feature>
<evidence type="ECO:0000313" key="4">
    <source>
        <dbReference type="EMBL" id="MFC5548913.1"/>
    </source>
</evidence>
<sequence>MKKRWLVLPCMVLLASVAVFRPRPDVAIDKLVAGLDEYQRQKDGAYDGAGSGMQLAHHTGRSAGSAARGPQCRLALAGPDRAQHGTVRRRQGRASKAEDRLPEDLRFPEPSLTAEHYAEAMNRLADTDALIVDLRTRLNDIWYRASGESAQFWTLDKLEGQAYGGRKPVLILAGPRTASAGEDFTYTMQALKRPTVIGERTWGGDHLYAAIPAYRSISPITHANWEGKGMTPDVAAAPATALGVAKALLRRRPGAAG</sequence>
<accession>A0ABW0RVT9</accession>
<dbReference type="Proteomes" id="UP001596086">
    <property type="component" value="Unassembled WGS sequence"/>
</dbReference>
<dbReference type="EC" id="3.4.-.-" evidence="4"/>
<evidence type="ECO:0000259" key="3">
    <source>
        <dbReference type="SMART" id="SM00245"/>
    </source>
</evidence>
<dbReference type="SMART" id="SM00245">
    <property type="entry name" value="TSPc"/>
    <property type="match status" value="1"/>
</dbReference>
<reference evidence="5" key="1">
    <citation type="journal article" date="2019" name="Int. J. Syst. Evol. Microbiol.">
        <title>The Global Catalogue of Microorganisms (GCM) 10K type strain sequencing project: providing services to taxonomists for standard genome sequencing and annotation.</title>
        <authorList>
            <consortium name="The Broad Institute Genomics Platform"/>
            <consortium name="The Broad Institute Genome Sequencing Center for Infectious Disease"/>
            <person name="Wu L."/>
            <person name="Ma J."/>
        </authorList>
    </citation>
    <scope>NUCLEOTIDE SEQUENCE [LARGE SCALE GENOMIC DNA]</scope>
    <source>
        <strain evidence="5">CGMCC 4.5798</strain>
    </source>
</reference>
<feature type="chain" id="PRO_5046635444" evidence="2">
    <location>
        <begin position="22"/>
        <end position="257"/>
    </location>
</feature>
<dbReference type="InterPro" id="IPR005151">
    <property type="entry name" value="Tail-specific_protease"/>
</dbReference>